<evidence type="ECO:0000313" key="2">
    <source>
        <dbReference type="Proteomes" id="UP000692954"/>
    </source>
</evidence>
<comment type="caution">
    <text evidence="1">The sequence shown here is derived from an EMBL/GenBank/DDBJ whole genome shotgun (WGS) entry which is preliminary data.</text>
</comment>
<dbReference type="EMBL" id="CAJJDN010000129">
    <property type="protein sequence ID" value="CAD8120994.1"/>
    <property type="molecule type" value="Genomic_DNA"/>
</dbReference>
<dbReference type="Proteomes" id="UP000692954">
    <property type="component" value="Unassembled WGS sequence"/>
</dbReference>
<name>A0A8S1R0X0_9CILI</name>
<evidence type="ECO:0000313" key="1">
    <source>
        <dbReference type="EMBL" id="CAD8120994.1"/>
    </source>
</evidence>
<keyword evidence="2" id="KW-1185">Reference proteome</keyword>
<dbReference type="AlphaFoldDB" id="A0A8S1R0X0"/>
<proteinExistence type="predicted"/>
<organism evidence="1 2">
    <name type="scientific">Paramecium sonneborni</name>
    <dbReference type="NCBI Taxonomy" id="65129"/>
    <lineage>
        <taxon>Eukaryota</taxon>
        <taxon>Sar</taxon>
        <taxon>Alveolata</taxon>
        <taxon>Ciliophora</taxon>
        <taxon>Intramacronucleata</taxon>
        <taxon>Oligohymenophorea</taxon>
        <taxon>Peniculida</taxon>
        <taxon>Parameciidae</taxon>
        <taxon>Paramecium</taxon>
    </lineage>
</organism>
<gene>
    <name evidence="1" type="ORF">PSON_ATCC_30995.1.T1290090</name>
</gene>
<protein>
    <submittedName>
        <fullName evidence="1">Uncharacterized protein</fullName>
    </submittedName>
</protein>
<accession>A0A8S1R0X0</accession>
<sequence length="218" mass="26148">MNTEHQEHLPKKKFLLKKQISEKLFNSHSPSHQYEFKGGSPQNQRKIIFPPIQVSQEHSDQKNQNSPKFNMAVEKMDYIKLPEIDEKFFFKRSIQQDLFNAKGQYQNKKTTTEEYEAIENEQIISAHHAINKKVDFQEDVIIYDYVNQTCKKSNIDGSQKPLKFIRQKKNFSDDFRNYNDTFRHNGKSQFFETRERNNQKHYIIDTLQMENHNQLNIE</sequence>
<dbReference type="OrthoDB" id="303641at2759"/>
<reference evidence="1" key="1">
    <citation type="submission" date="2021-01" db="EMBL/GenBank/DDBJ databases">
        <authorList>
            <consortium name="Genoscope - CEA"/>
            <person name="William W."/>
        </authorList>
    </citation>
    <scope>NUCLEOTIDE SEQUENCE</scope>
</reference>